<dbReference type="Proteomes" id="UP000001312">
    <property type="component" value="Unassembled WGS sequence"/>
</dbReference>
<dbReference type="HOGENOM" id="CLU_3359972_0_0_1"/>
<dbReference type="AlphaFoldDB" id="A7E9Y3"/>
<proteinExistence type="predicted"/>
<dbReference type="RefSeq" id="XP_001595899.1">
    <property type="nucleotide sequence ID" value="XM_001595849.1"/>
</dbReference>
<dbReference type="InParanoid" id="A7E9Y3"/>
<dbReference type="GeneID" id="5492901"/>
<dbReference type="EMBL" id="CH476623">
    <property type="protein sequence ID" value="EDN99261.1"/>
    <property type="molecule type" value="Genomic_DNA"/>
</dbReference>
<accession>A7E9Y3</accession>
<organism evidence="1 2">
    <name type="scientific">Sclerotinia sclerotiorum (strain ATCC 18683 / 1980 / Ss-1)</name>
    <name type="common">White mold</name>
    <name type="synonym">Whetzelinia sclerotiorum</name>
    <dbReference type="NCBI Taxonomy" id="665079"/>
    <lineage>
        <taxon>Eukaryota</taxon>
        <taxon>Fungi</taxon>
        <taxon>Dikarya</taxon>
        <taxon>Ascomycota</taxon>
        <taxon>Pezizomycotina</taxon>
        <taxon>Leotiomycetes</taxon>
        <taxon>Helotiales</taxon>
        <taxon>Sclerotiniaceae</taxon>
        <taxon>Sclerotinia</taxon>
    </lineage>
</organism>
<evidence type="ECO:0000313" key="2">
    <source>
        <dbReference type="Proteomes" id="UP000001312"/>
    </source>
</evidence>
<keyword evidence="2" id="KW-1185">Reference proteome</keyword>
<name>A7E9Y3_SCLS1</name>
<evidence type="ECO:0000313" key="1">
    <source>
        <dbReference type="EMBL" id="EDN99261.1"/>
    </source>
</evidence>
<sequence length="36" mass="4186">MCTSHGMQQTGWRQEKIRKQNVLDLLDQLEVSGIEL</sequence>
<gene>
    <name evidence="1" type="ORF">SS1G_02113</name>
</gene>
<reference evidence="2" key="1">
    <citation type="journal article" date="2011" name="PLoS Genet.">
        <title>Genomic analysis of the necrotrophic fungal pathogens Sclerotinia sclerotiorum and Botrytis cinerea.</title>
        <authorList>
            <person name="Amselem J."/>
            <person name="Cuomo C.A."/>
            <person name="van Kan J.A."/>
            <person name="Viaud M."/>
            <person name="Benito E.P."/>
            <person name="Couloux A."/>
            <person name="Coutinho P.M."/>
            <person name="de Vries R.P."/>
            <person name="Dyer P.S."/>
            <person name="Fillinger S."/>
            <person name="Fournier E."/>
            <person name="Gout L."/>
            <person name="Hahn M."/>
            <person name="Kohn L."/>
            <person name="Lapalu N."/>
            <person name="Plummer K.M."/>
            <person name="Pradier J.M."/>
            <person name="Quevillon E."/>
            <person name="Sharon A."/>
            <person name="Simon A."/>
            <person name="ten Have A."/>
            <person name="Tudzynski B."/>
            <person name="Tudzynski P."/>
            <person name="Wincker P."/>
            <person name="Andrew M."/>
            <person name="Anthouard V."/>
            <person name="Beever R.E."/>
            <person name="Beffa R."/>
            <person name="Benoit I."/>
            <person name="Bouzid O."/>
            <person name="Brault B."/>
            <person name="Chen Z."/>
            <person name="Choquer M."/>
            <person name="Collemare J."/>
            <person name="Cotton P."/>
            <person name="Danchin E.G."/>
            <person name="Da Silva C."/>
            <person name="Gautier A."/>
            <person name="Giraud C."/>
            <person name="Giraud T."/>
            <person name="Gonzalez C."/>
            <person name="Grossetete S."/>
            <person name="Guldener U."/>
            <person name="Henrissat B."/>
            <person name="Howlett B.J."/>
            <person name="Kodira C."/>
            <person name="Kretschmer M."/>
            <person name="Lappartient A."/>
            <person name="Leroch M."/>
            <person name="Levis C."/>
            <person name="Mauceli E."/>
            <person name="Neuveglise C."/>
            <person name="Oeser B."/>
            <person name="Pearson M."/>
            <person name="Poulain J."/>
            <person name="Poussereau N."/>
            <person name="Quesneville H."/>
            <person name="Rascle C."/>
            <person name="Schumacher J."/>
            <person name="Segurens B."/>
            <person name="Sexton A."/>
            <person name="Silva E."/>
            <person name="Sirven C."/>
            <person name="Soanes D.M."/>
            <person name="Talbot N.J."/>
            <person name="Templeton M."/>
            <person name="Yandava C."/>
            <person name="Yarden O."/>
            <person name="Zeng Q."/>
            <person name="Rollins J.A."/>
            <person name="Lebrun M.H."/>
            <person name="Dickman M."/>
        </authorList>
    </citation>
    <scope>NUCLEOTIDE SEQUENCE [LARGE SCALE GENOMIC DNA]</scope>
    <source>
        <strain evidence="2">ATCC 18683 / 1980 / Ss-1</strain>
    </source>
</reference>
<dbReference type="KEGG" id="ssl:SS1G_02113"/>
<protein>
    <submittedName>
        <fullName evidence="1">Uncharacterized protein</fullName>
    </submittedName>
</protein>